<name>A0ACB5TCN0_AMBMO</name>
<keyword evidence="2" id="KW-1185">Reference proteome</keyword>
<accession>A0ACB5TCN0</accession>
<sequence length="391" mass="42808">MSKDKKDGHSKRRVTRSSTSTDPLEYKSQSNSYDYQQIPQDQQQFGRLPPSASSQQYTSYGIPSNVYNSYQQMRPTLIQSTTSSGTVPGTSMVATSQQQQQQQQLYSNYLGTTQSTTRYPTYNSSVSSTGTSSSVLSLSPELFHSPYLSAQTIPSPPNLRSGGNVGGGSSGGSAPLTNRGSLSSTSSSSSPSHSSNSYLEIQPSLSINNNNNVSMSNTPNGSVPSTPTLVRLARRKKDVEKETSRRKKRPTRSAPMRIQGRPLTPKTRIRLTLVPNLVSLHSVLVSDSAKKPLCILKKGGISNELISQELYTDPKFSANPASLSFPGKCQTAIFVEPNYLETNSVEPNTQPQRFPNAVGLENEVPVYSNIDLAIKEIFQLQEYSLLRITYR</sequence>
<reference evidence="1" key="1">
    <citation type="submission" date="2023-04" db="EMBL/GenBank/DDBJ databases">
        <title>Ambrosiozyma monospora NBRC 10751.</title>
        <authorList>
            <person name="Ichikawa N."/>
            <person name="Sato H."/>
            <person name="Tonouchi N."/>
        </authorList>
    </citation>
    <scope>NUCLEOTIDE SEQUENCE</scope>
    <source>
        <strain evidence="1">NBRC 10751</strain>
    </source>
</reference>
<evidence type="ECO:0000313" key="1">
    <source>
        <dbReference type="EMBL" id="GME85269.1"/>
    </source>
</evidence>
<proteinExistence type="predicted"/>
<protein>
    <submittedName>
        <fullName evidence="1">Unnamed protein product</fullName>
    </submittedName>
</protein>
<evidence type="ECO:0000313" key="2">
    <source>
        <dbReference type="Proteomes" id="UP001165064"/>
    </source>
</evidence>
<organism evidence="1 2">
    <name type="scientific">Ambrosiozyma monospora</name>
    <name type="common">Yeast</name>
    <name type="synonym">Endomycopsis monosporus</name>
    <dbReference type="NCBI Taxonomy" id="43982"/>
    <lineage>
        <taxon>Eukaryota</taxon>
        <taxon>Fungi</taxon>
        <taxon>Dikarya</taxon>
        <taxon>Ascomycota</taxon>
        <taxon>Saccharomycotina</taxon>
        <taxon>Pichiomycetes</taxon>
        <taxon>Pichiales</taxon>
        <taxon>Pichiaceae</taxon>
        <taxon>Ambrosiozyma</taxon>
    </lineage>
</organism>
<gene>
    <name evidence="1" type="ORF">Amon02_000749500</name>
</gene>
<dbReference type="Proteomes" id="UP001165064">
    <property type="component" value="Unassembled WGS sequence"/>
</dbReference>
<dbReference type="EMBL" id="BSXS01006251">
    <property type="protein sequence ID" value="GME85269.1"/>
    <property type="molecule type" value="Genomic_DNA"/>
</dbReference>
<comment type="caution">
    <text evidence="1">The sequence shown here is derived from an EMBL/GenBank/DDBJ whole genome shotgun (WGS) entry which is preliminary data.</text>
</comment>